<feature type="transmembrane region" description="Helical" evidence="8">
    <location>
        <begin position="135"/>
        <end position="159"/>
    </location>
</feature>
<evidence type="ECO:0000313" key="10">
    <source>
        <dbReference type="EMBL" id="QWK91302.1"/>
    </source>
</evidence>
<feature type="domain" description="Major facilitator superfamily (MFS) profile" evidence="9">
    <location>
        <begin position="6"/>
        <end position="400"/>
    </location>
</feature>
<dbReference type="SUPFAM" id="SSF103473">
    <property type="entry name" value="MFS general substrate transporter"/>
    <property type="match status" value="1"/>
</dbReference>
<proteinExistence type="inferred from homology"/>
<evidence type="ECO:0000259" key="9">
    <source>
        <dbReference type="PROSITE" id="PS50850"/>
    </source>
</evidence>
<feature type="transmembrane region" description="Helical" evidence="8">
    <location>
        <begin position="44"/>
        <end position="65"/>
    </location>
</feature>
<evidence type="ECO:0000256" key="4">
    <source>
        <dbReference type="ARBA" id="ARBA00022448"/>
    </source>
</evidence>
<evidence type="ECO:0000256" key="6">
    <source>
        <dbReference type="ARBA" id="ARBA00022989"/>
    </source>
</evidence>
<feature type="transmembrane region" description="Helical" evidence="8">
    <location>
        <begin position="165"/>
        <end position="183"/>
    </location>
</feature>
<comment type="function">
    <text evidence="1">Resistance to tetracycline by an active tetracycline efflux. This is an energy-dependent process that decreases the accumulation of the antibiotic in whole cells. This protein functions as a metal-tetracycline/H(+) antiporter.</text>
</comment>
<dbReference type="Proteomes" id="UP000679352">
    <property type="component" value="Chromosome"/>
</dbReference>
<keyword evidence="11" id="KW-1185">Reference proteome</keyword>
<evidence type="ECO:0000256" key="5">
    <source>
        <dbReference type="ARBA" id="ARBA00022692"/>
    </source>
</evidence>
<comment type="subcellular location">
    <subcellularLocation>
        <location evidence="2">Membrane</location>
        <topology evidence="2">Multi-pass membrane protein</topology>
    </subcellularLocation>
</comment>
<dbReference type="InterPro" id="IPR005829">
    <property type="entry name" value="Sugar_transporter_CS"/>
</dbReference>
<dbReference type="PROSITE" id="PS00216">
    <property type="entry name" value="SUGAR_TRANSPORT_1"/>
    <property type="match status" value="1"/>
</dbReference>
<evidence type="ECO:0000256" key="8">
    <source>
        <dbReference type="SAM" id="Phobius"/>
    </source>
</evidence>
<dbReference type="PANTHER" id="PTHR23504">
    <property type="entry name" value="MAJOR FACILITATOR SUPERFAMILY DOMAIN-CONTAINING PROTEIN 10"/>
    <property type="match status" value="1"/>
</dbReference>
<keyword evidence="5 8" id="KW-0812">Transmembrane</keyword>
<dbReference type="CDD" id="cd17388">
    <property type="entry name" value="MFS_TetA"/>
    <property type="match status" value="1"/>
</dbReference>
<dbReference type="InterPro" id="IPR011701">
    <property type="entry name" value="MFS"/>
</dbReference>
<feature type="transmembrane region" description="Helical" evidence="8">
    <location>
        <begin position="346"/>
        <end position="365"/>
    </location>
</feature>
<dbReference type="RefSeq" id="WP_215503493.1">
    <property type="nucleotide sequence ID" value="NZ_CP076361.1"/>
</dbReference>
<dbReference type="PRINTS" id="PR01035">
    <property type="entry name" value="TCRTETA"/>
</dbReference>
<dbReference type="KEGG" id="gfu:KM031_05275"/>
<sequence length="405" mass="43040">MRPNLALTFILLTVLLDAIGIGLIFPVMPDLMIEVTGRSLADAALWGGVLTAAFAVMQFLCGPIVGNLSDRFGRRSVLLTSLAVMALDYVLMALAHTVWLLLIGRIIAGMAAATHSTANAYVADITAPDDRAKRFGLIGAAFGAGFVAGPMIGGLLAGIDSRAPFWAAALLAAGNFAFGLLILPESLRPDLRRPFTLARANPLSSFAAIRRLPGLKPLLLVSFIYAVTFNVWPAIWSYYGKAAFGWDAWWIGLSLAIFGICMAVSQATLMQPMITRFGERRTALIGMAAEVTTYGFYAFVSSGLLALLFTPISAFGGVTGPALHAMMSRATPETQQGELQGIATSLNALSMILAPLVMTWIFGIFTRDAAPFHWPGAPFLLSALLMVAAVVVFVVKTREPGTPAA</sequence>
<dbReference type="Pfam" id="PF07690">
    <property type="entry name" value="MFS_1"/>
    <property type="match status" value="1"/>
</dbReference>
<dbReference type="Gene3D" id="1.20.1250.20">
    <property type="entry name" value="MFS general substrate transporter like domains"/>
    <property type="match status" value="1"/>
</dbReference>
<feature type="transmembrane region" description="Helical" evidence="8">
    <location>
        <begin position="377"/>
        <end position="395"/>
    </location>
</feature>
<dbReference type="InterPro" id="IPR001958">
    <property type="entry name" value="Tet-R_TetA/multi-R_MdtG-like"/>
</dbReference>
<feature type="transmembrane region" description="Helical" evidence="8">
    <location>
        <begin position="306"/>
        <end position="325"/>
    </location>
</feature>
<feature type="transmembrane region" description="Helical" evidence="8">
    <location>
        <begin position="102"/>
        <end position="123"/>
    </location>
</feature>
<dbReference type="GO" id="GO:0022857">
    <property type="term" value="F:transmembrane transporter activity"/>
    <property type="evidence" value="ECO:0007669"/>
    <property type="project" value="InterPro"/>
</dbReference>
<dbReference type="PANTHER" id="PTHR23504:SF15">
    <property type="entry name" value="MAJOR FACILITATOR SUPERFAMILY (MFS) PROFILE DOMAIN-CONTAINING PROTEIN"/>
    <property type="match status" value="1"/>
</dbReference>
<comment type="similarity">
    <text evidence="3">Belongs to the major facilitator superfamily. TCR/Tet family.</text>
</comment>
<protein>
    <submittedName>
        <fullName evidence="10">TCR/Tet family MFS transporter</fullName>
    </submittedName>
</protein>
<evidence type="ECO:0000256" key="7">
    <source>
        <dbReference type="ARBA" id="ARBA00023136"/>
    </source>
</evidence>
<dbReference type="GO" id="GO:0016020">
    <property type="term" value="C:membrane"/>
    <property type="evidence" value="ECO:0007669"/>
    <property type="project" value="UniProtKB-SubCell"/>
</dbReference>
<dbReference type="InterPro" id="IPR020846">
    <property type="entry name" value="MFS_dom"/>
</dbReference>
<accession>A0A975P8F0</accession>
<reference evidence="10" key="1">
    <citation type="submission" date="2021-06" db="EMBL/GenBank/DDBJ databases">
        <title>Direct submission.</title>
        <authorList>
            <person name="Lee C.-S."/>
            <person name="Jin L."/>
        </authorList>
    </citation>
    <scope>NUCLEOTIDE SEQUENCE</scope>
    <source>
        <strain evidence="10">Con5</strain>
    </source>
</reference>
<keyword evidence="6 8" id="KW-1133">Transmembrane helix</keyword>
<evidence type="ECO:0000256" key="2">
    <source>
        <dbReference type="ARBA" id="ARBA00004141"/>
    </source>
</evidence>
<feature type="transmembrane region" description="Helical" evidence="8">
    <location>
        <begin position="282"/>
        <end position="300"/>
    </location>
</feature>
<evidence type="ECO:0000313" key="11">
    <source>
        <dbReference type="Proteomes" id="UP000679352"/>
    </source>
</evidence>
<feature type="transmembrane region" description="Helical" evidence="8">
    <location>
        <begin position="77"/>
        <end position="96"/>
    </location>
</feature>
<dbReference type="EMBL" id="CP076361">
    <property type="protein sequence ID" value="QWK91302.1"/>
    <property type="molecule type" value="Genomic_DNA"/>
</dbReference>
<evidence type="ECO:0000256" key="3">
    <source>
        <dbReference type="ARBA" id="ARBA00007520"/>
    </source>
</evidence>
<keyword evidence="4" id="KW-0813">Transport</keyword>
<dbReference type="PROSITE" id="PS50850">
    <property type="entry name" value="MFS"/>
    <property type="match status" value="1"/>
</dbReference>
<feature type="transmembrane region" description="Helical" evidence="8">
    <location>
        <begin position="218"/>
        <end position="236"/>
    </location>
</feature>
<name>A0A975P8F0_9RHOB</name>
<dbReference type="AlphaFoldDB" id="A0A975P8F0"/>
<evidence type="ECO:0000256" key="1">
    <source>
        <dbReference type="ARBA" id="ARBA00003279"/>
    </source>
</evidence>
<dbReference type="InterPro" id="IPR036259">
    <property type="entry name" value="MFS_trans_sf"/>
</dbReference>
<feature type="transmembrane region" description="Helical" evidence="8">
    <location>
        <begin position="248"/>
        <end position="270"/>
    </location>
</feature>
<gene>
    <name evidence="10" type="ORF">KM031_05275</name>
</gene>
<organism evidence="10 11">
    <name type="scientific">Gemmobacter fulvus</name>
    <dbReference type="NCBI Taxonomy" id="2840474"/>
    <lineage>
        <taxon>Bacteria</taxon>
        <taxon>Pseudomonadati</taxon>
        <taxon>Pseudomonadota</taxon>
        <taxon>Alphaproteobacteria</taxon>
        <taxon>Rhodobacterales</taxon>
        <taxon>Paracoccaceae</taxon>
        <taxon>Gemmobacter</taxon>
    </lineage>
</organism>
<keyword evidence="7 8" id="KW-0472">Membrane</keyword>